<keyword evidence="2" id="KW-1185">Reference proteome</keyword>
<name>A0A0A1UCG5_ENTIV</name>
<dbReference type="VEuPathDB" id="AmoebaDB:EIN_302430"/>
<evidence type="ECO:0000313" key="2">
    <source>
        <dbReference type="Proteomes" id="UP000014680"/>
    </source>
</evidence>
<dbReference type="OrthoDB" id="31864at2759"/>
<proteinExistence type="predicted"/>
<dbReference type="GeneID" id="14888938"/>
<dbReference type="EMBL" id="KB206538">
    <property type="protein sequence ID" value="ELP89974.1"/>
    <property type="molecule type" value="Genomic_DNA"/>
</dbReference>
<evidence type="ECO:0000313" key="1">
    <source>
        <dbReference type="EMBL" id="ELP89974.1"/>
    </source>
</evidence>
<dbReference type="Proteomes" id="UP000014680">
    <property type="component" value="Unassembled WGS sequence"/>
</dbReference>
<organism evidence="1 2">
    <name type="scientific">Entamoeba invadens IP1</name>
    <dbReference type="NCBI Taxonomy" id="370355"/>
    <lineage>
        <taxon>Eukaryota</taxon>
        <taxon>Amoebozoa</taxon>
        <taxon>Evosea</taxon>
        <taxon>Archamoebae</taxon>
        <taxon>Mastigamoebida</taxon>
        <taxon>Entamoebidae</taxon>
        <taxon>Entamoeba</taxon>
    </lineage>
</organism>
<dbReference type="RefSeq" id="XP_004256745.1">
    <property type="nucleotide sequence ID" value="XM_004256697.1"/>
</dbReference>
<reference evidence="1 2" key="1">
    <citation type="submission" date="2012-10" db="EMBL/GenBank/DDBJ databases">
        <authorList>
            <person name="Zafar N."/>
            <person name="Inman J."/>
            <person name="Hall N."/>
            <person name="Lorenzi H."/>
            <person name="Caler E."/>
        </authorList>
    </citation>
    <scope>NUCLEOTIDE SEQUENCE [LARGE SCALE GENOMIC DNA]</scope>
    <source>
        <strain evidence="1 2">IP1</strain>
    </source>
</reference>
<protein>
    <submittedName>
        <fullName evidence="1">Uncharacterized protein</fullName>
    </submittedName>
</protein>
<dbReference type="KEGG" id="eiv:EIN_302430"/>
<gene>
    <name evidence="1" type="ORF">EIN_302430</name>
</gene>
<dbReference type="AlphaFoldDB" id="A0A0A1UCG5"/>
<sequence>MTSVLEFVFLKNVVLYLETINDVIKFLMINKKLRSVVESMYINTYNLSSSTTIEKILKIFPNLDTLYINSIMSPICTLSDTSIPLIEANKSMSSSSLVESMNSNWFPSKVRKIHVSWKEIEALGINASCFTQLKSVFIDFTFNEDYSSYLPKIYNIKSLEKVIVLFPESIKRDVANYDFSTRRDVDFIFVMFYDECSLVRTSVESGITHHVPLHLLPDNVKVYSQFLSQDVLDYAYHFIPKFSKKVGEFQNIICVSPNLSEHNELIEKTMKTCYVDCVQFVGIDISSYEKYTKTNKEDPFLKFNYIDIKTIRGIWIKYVSLGKITLPQNLKILTLQNVNGISLENEINTEEIYIENYSGKPLKVNYKNLKKFLCMNSMRYISFFDNNQKLTNFRFDWDVCDYFLVKNKGNSFKIEIEKENKVISQIKTSSFELVNGCLTLNECDGFTLTKISLNELKMNGKGLCETIELGDIKTVLIEDTNVNNLIMGTSNDVTLVNCNVKVFKIVAASLLTQRNTRIQRIDVVETIGDTIIENDNTFIDTTNEKNFLETNKDKQKEANCFIQ</sequence>
<accession>A0A0A1UCG5</accession>